<gene>
    <name evidence="2" type="ORF">GCM10023200_35040</name>
</gene>
<dbReference type="RefSeq" id="WP_345417690.1">
    <property type="nucleotide sequence ID" value="NZ_BAABHO010000028.1"/>
</dbReference>
<evidence type="ECO:0000259" key="1">
    <source>
        <dbReference type="PROSITE" id="PS51725"/>
    </source>
</evidence>
<feature type="domain" description="ABM" evidence="1">
    <location>
        <begin position="2"/>
        <end position="91"/>
    </location>
</feature>
<accession>A0ABP9BI45</accession>
<sequence>MFGLTVRFDLNDEDAAQGFDQLVAETAPGIREQEPGTLLYAVHTVEDAPLARVFYEMYADREAFEAHESQPHTKRFLSERDQYIAETRVEFLTPTGGKNLPQ</sequence>
<dbReference type="Gene3D" id="3.30.70.100">
    <property type="match status" value="1"/>
</dbReference>
<protein>
    <recommendedName>
        <fullName evidence="1">ABM domain-containing protein</fullName>
    </recommendedName>
</protein>
<evidence type="ECO:0000313" key="2">
    <source>
        <dbReference type="EMBL" id="GAA4795958.1"/>
    </source>
</evidence>
<dbReference type="EMBL" id="BAABHO010000028">
    <property type="protein sequence ID" value="GAA4795958.1"/>
    <property type="molecule type" value="Genomic_DNA"/>
</dbReference>
<dbReference type="InterPro" id="IPR007138">
    <property type="entry name" value="ABM_dom"/>
</dbReference>
<proteinExistence type="predicted"/>
<comment type="caution">
    <text evidence="2">The sequence shown here is derived from an EMBL/GenBank/DDBJ whole genome shotgun (WGS) entry which is preliminary data.</text>
</comment>
<dbReference type="Pfam" id="PF03992">
    <property type="entry name" value="ABM"/>
    <property type="match status" value="1"/>
</dbReference>
<dbReference type="PROSITE" id="PS51725">
    <property type="entry name" value="ABM"/>
    <property type="match status" value="1"/>
</dbReference>
<evidence type="ECO:0000313" key="3">
    <source>
        <dbReference type="Proteomes" id="UP001500928"/>
    </source>
</evidence>
<dbReference type="Proteomes" id="UP001500928">
    <property type="component" value="Unassembled WGS sequence"/>
</dbReference>
<organism evidence="2 3">
    <name type="scientific">Actinomycetospora chlora</name>
    <dbReference type="NCBI Taxonomy" id="663608"/>
    <lineage>
        <taxon>Bacteria</taxon>
        <taxon>Bacillati</taxon>
        <taxon>Actinomycetota</taxon>
        <taxon>Actinomycetes</taxon>
        <taxon>Pseudonocardiales</taxon>
        <taxon>Pseudonocardiaceae</taxon>
        <taxon>Actinomycetospora</taxon>
    </lineage>
</organism>
<name>A0ABP9BI45_9PSEU</name>
<reference evidence="3" key="1">
    <citation type="journal article" date="2019" name="Int. J. Syst. Evol. Microbiol.">
        <title>The Global Catalogue of Microorganisms (GCM) 10K type strain sequencing project: providing services to taxonomists for standard genome sequencing and annotation.</title>
        <authorList>
            <consortium name="The Broad Institute Genomics Platform"/>
            <consortium name="The Broad Institute Genome Sequencing Center for Infectious Disease"/>
            <person name="Wu L."/>
            <person name="Ma J."/>
        </authorList>
    </citation>
    <scope>NUCLEOTIDE SEQUENCE [LARGE SCALE GENOMIC DNA]</scope>
    <source>
        <strain evidence="3">JCM 17979</strain>
    </source>
</reference>
<dbReference type="SUPFAM" id="SSF54909">
    <property type="entry name" value="Dimeric alpha+beta barrel"/>
    <property type="match status" value="1"/>
</dbReference>
<dbReference type="InterPro" id="IPR011008">
    <property type="entry name" value="Dimeric_a/b-barrel"/>
</dbReference>
<keyword evidence="3" id="KW-1185">Reference proteome</keyword>